<evidence type="ECO:0000313" key="3">
    <source>
        <dbReference type="Proteomes" id="UP001341840"/>
    </source>
</evidence>
<accession>A0ABU6QNW9</accession>
<evidence type="ECO:0000313" key="2">
    <source>
        <dbReference type="EMBL" id="MED6113136.1"/>
    </source>
</evidence>
<name>A0ABU6QNW9_9FABA</name>
<dbReference type="Proteomes" id="UP001341840">
    <property type="component" value="Unassembled WGS sequence"/>
</dbReference>
<evidence type="ECO:0000256" key="1">
    <source>
        <dbReference type="SAM" id="MobiDB-lite"/>
    </source>
</evidence>
<keyword evidence="3" id="KW-1185">Reference proteome</keyword>
<gene>
    <name evidence="2" type="ORF">PIB30_068079</name>
</gene>
<sequence>MGENELENILKMQEEIRSLENFQTPQKTETSRTRIYRWAIECTETNQYSFLFKFKTGKHYEAMRDHFMSLASEVEIDLVQGHDFRCVPKSVAVIFQNYLKNDPQKRALVDELGFSVFSSLPNYYLKQKVLKQIYNRFDTYDNIIHAVAGEVEITTEKIGKALGLNHTGSTYDEKIIPKELSGEDYDAYKFFQGKTQAALSSLIFNTKVDTEETRSCSRELFCSTSKNASSFPPRLQTSHQEHSLPCSISRTQETKTGPSMCITSSSRR</sequence>
<feature type="compositionally biased region" description="Polar residues" evidence="1">
    <location>
        <begin position="228"/>
        <end position="238"/>
    </location>
</feature>
<feature type="compositionally biased region" description="Polar residues" evidence="1">
    <location>
        <begin position="246"/>
        <end position="268"/>
    </location>
</feature>
<organism evidence="2 3">
    <name type="scientific">Stylosanthes scabra</name>
    <dbReference type="NCBI Taxonomy" id="79078"/>
    <lineage>
        <taxon>Eukaryota</taxon>
        <taxon>Viridiplantae</taxon>
        <taxon>Streptophyta</taxon>
        <taxon>Embryophyta</taxon>
        <taxon>Tracheophyta</taxon>
        <taxon>Spermatophyta</taxon>
        <taxon>Magnoliopsida</taxon>
        <taxon>eudicotyledons</taxon>
        <taxon>Gunneridae</taxon>
        <taxon>Pentapetalae</taxon>
        <taxon>rosids</taxon>
        <taxon>fabids</taxon>
        <taxon>Fabales</taxon>
        <taxon>Fabaceae</taxon>
        <taxon>Papilionoideae</taxon>
        <taxon>50 kb inversion clade</taxon>
        <taxon>dalbergioids sensu lato</taxon>
        <taxon>Dalbergieae</taxon>
        <taxon>Pterocarpus clade</taxon>
        <taxon>Stylosanthes</taxon>
    </lineage>
</organism>
<protein>
    <submittedName>
        <fullName evidence="2">Uncharacterized protein</fullName>
    </submittedName>
</protein>
<comment type="caution">
    <text evidence="2">The sequence shown here is derived from an EMBL/GenBank/DDBJ whole genome shotgun (WGS) entry which is preliminary data.</text>
</comment>
<dbReference type="EMBL" id="JASCZI010000723">
    <property type="protein sequence ID" value="MED6113136.1"/>
    <property type="molecule type" value="Genomic_DNA"/>
</dbReference>
<reference evidence="2 3" key="1">
    <citation type="journal article" date="2023" name="Plants (Basel)">
        <title>Bridging the Gap: Combining Genomics and Transcriptomics Approaches to Understand Stylosanthes scabra, an Orphan Legume from the Brazilian Caatinga.</title>
        <authorList>
            <person name="Ferreira-Neto J.R.C."/>
            <person name="da Silva M.D."/>
            <person name="Binneck E."/>
            <person name="de Melo N.F."/>
            <person name="da Silva R.H."/>
            <person name="de Melo A.L.T.M."/>
            <person name="Pandolfi V."/>
            <person name="Bustamante F.O."/>
            <person name="Brasileiro-Vidal A.C."/>
            <person name="Benko-Iseppon A.M."/>
        </authorList>
    </citation>
    <scope>NUCLEOTIDE SEQUENCE [LARGE SCALE GENOMIC DNA]</scope>
    <source>
        <tissue evidence="2">Leaves</tissue>
    </source>
</reference>
<proteinExistence type="predicted"/>
<feature type="region of interest" description="Disordered" evidence="1">
    <location>
        <begin position="228"/>
        <end position="268"/>
    </location>
</feature>